<dbReference type="InterPro" id="IPR014331">
    <property type="entry name" value="RNA_pol_sigma70_ECF_RHOBA"/>
</dbReference>
<comment type="similarity">
    <text evidence="1">Belongs to the sigma-70 factor family. ECF subfamily.</text>
</comment>
<dbReference type="PANTHER" id="PTHR43133:SF51">
    <property type="entry name" value="RNA POLYMERASE SIGMA FACTOR"/>
    <property type="match status" value="1"/>
</dbReference>
<dbReference type="EMBL" id="SJPS01000007">
    <property type="protein sequence ID" value="TWU22715.1"/>
    <property type="molecule type" value="Genomic_DNA"/>
</dbReference>
<dbReference type="RefSeq" id="WP_146452467.1">
    <property type="nucleotide sequence ID" value="NZ_SJPS01000007.1"/>
</dbReference>
<name>A0A5C6CFC5_9BACT</name>
<dbReference type="NCBIfam" id="TIGR02989">
    <property type="entry name" value="Sig-70_gvs1"/>
    <property type="match status" value="1"/>
</dbReference>
<dbReference type="InterPro" id="IPR013249">
    <property type="entry name" value="RNA_pol_sigma70_r4_t2"/>
</dbReference>
<evidence type="ECO:0000256" key="2">
    <source>
        <dbReference type="ARBA" id="ARBA00023015"/>
    </source>
</evidence>
<dbReference type="OrthoDB" id="6383365at2"/>
<dbReference type="InterPro" id="IPR013325">
    <property type="entry name" value="RNA_pol_sigma_r2"/>
</dbReference>
<evidence type="ECO:0000313" key="8">
    <source>
        <dbReference type="Proteomes" id="UP000318437"/>
    </source>
</evidence>
<keyword evidence="2" id="KW-0805">Transcription regulation</keyword>
<gene>
    <name evidence="7" type="primary">sigR_3</name>
    <name evidence="7" type="ORF">Pla144_41760</name>
</gene>
<evidence type="ECO:0000256" key="4">
    <source>
        <dbReference type="ARBA" id="ARBA00023163"/>
    </source>
</evidence>
<comment type="caution">
    <text evidence="7">The sequence shown here is derived from an EMBL/GenBank/DDBJ whole genome shotgun (WGS) entry which is preliminary data.</text>
</comment>
<dbReference type="InterPro" id="IPR036388">
    <property type="entry name" value="WH-like_DNA-bd_sf"/>
</dbReference>
<evidence type="ECO:0000256" key="1">
    <source>
        <dbReference type="ARBA" id="ARBA00010641"/>
    </source>
</evidence>
<dbReference type="AlphaFoldDB" id="A0A5C6CFC5"/>
<dbReference type="InterPro" id="IPR013324">
    <property type="entry name" value="RNA_pol_sigma_r3/r4-like"/>
</dbReference>
<dbReference type="Gene3D" id="1.10.1740.10">
    <property type="match status" value="1"/>
</dbReference>
<dbReference type="GO" id="GO:0003677">
    <property type="term" value="F:DNA binding"/>
    <property type="evidence" value="ECO:0007669"/>
    <property type="project" value="InterPro"/>
</dbReference>
<organism evidence="7 8">
    <name type="scientific">Bythopirellula polymerisocia</name>
    <dbReference type="NCBI Taxonomy" id="2528003"/>
    <lineage>
        <taxon>Bacteria</taxon>
        <taxon>Pseudomonadati</taxon>
        <taxon>Planctomycetota</taxon>
        <taxon>Planctomycetia</taxon>
        <taxon>Pirellulales</taxon>
        <taxon>Lacipirellulaceae</taxon>
        <taxon>Bythopirellula</taxon>
    </lineage>
</organism>
<reference evidence="7 8" key="1">
    <citation type="submission" date="2019-02" db="EMBL/GenBank/DDBJ databases">
        <title>Deep-cultivation of Planctomycetes and their phenomic and genomic characterization uncovers novel biology.</title>
        <authorList>
            <person name="Wiegand S."/>
            <person name="Jogler M."/>
            <person name="Boedeker C."/>
            <person name="Pinto D."/>
            <person name="Vollmers J."/>
            <person name="Rivas-Marin E."/>
            <person name="Kohn T."/>
            <person name="Peeters S.H."/>
            <person name="Heuer A."/>
            <person name="Rast P."/>
            <person name="Oberbeckmann S."/>
            <person name="Bunk B."/>
            <person name="Jeske O."/>
            <person name="Meyerdierks A."/>
            <person name="Storesund J.E."/>
            <person name="Kallscheuer N."/>
            <person name="Luecker S."/>
            <person name="Lage O.M."/>
            <person name="Pohl T."/>
            <person name="Merkel B.J."/>
            <person name="Hornburger P."/>
            <person name="Mueller R.-W."/>
            <person name="Bruemmer F."/>
            <person name="Labrenz M."/>
            <person name="Spormann A.M."/>
            <person name="Op Den Camp H."/>
            <person name="Overmann J."/>
            <person name="Amann R."/>
            <person name="Jetten M.S.M."/>
            <person name="Mascher T."/>
            <person name="Medema M.H."/>
            <person name="Devos D.P."/>
            <person name="Kaster A.-K."/>
            <person name="Ovreas L."/>
            <person name="Rohde M."/>
            <person name="Galperin M.Y."/>
            <person name="Jogler C."/>
        </authorList>
    </citation>
    <scope>NUCLEOTIDE SEQUENCE [LARGE SCALE GENOMIC DNA]</scope>
    <source>
        <strain evidence="7 8">Pla144</strain>
    </source>
</reference>
<feature type="domain" description="RNA polymerase sigma-70 region 2" evidence="5">
    <location>
        <begin position="14"/>
        <end position="81"/>
    </location>
</feature>
<keyword evidence="3" id="KW-0731">Sigma factor</keyword>
<dbReference type="Proteomes" id="UP000318437">
    <property type="component" value="Unassembled WGS sequence"/>
</dbReference>
<dbReference type="GO" id="GO:0006352">
    <property type="term" value="P:DNA-templated transcription initiation"/>
    <property type="evidence" value="ECO:0007669"/>
    <property type="project" value="InterPro"/>
</dbReference>
<dbReference type="InterPro" id="IPR039425">
    <property type="entry name" value="RNA_pol_sigma-70-like"/>
</dbReference>
<keyword evidence="4" id="KW-0804">Transcription</keyword>
<sequence length="176" mass="20291">MEDKSRTDEFVALLAQHESQIFSFLYALVCHRDDAQDLMQEATVTMWRNFDQFKAGTNFSAWGCEISKNCALNYFQSRKRRKMFSTTMIELLAETESTTDVEMRLARRQALRHCLDKLGAKDRELVSQCYGSNTSIKSIAEQIKRPVAGIYNSLSRIRRALYQCIEATLAREEQPG</sequence>
<dbReference type="PANTHER" id="PTHR43133">
    <property type="entry name" value="RNA POLYMERASE ECF-TYPE SIGMA FACTO"/>
    <property type="match status" value="1"/>
</dbReference>
<accession>A0A5C6CFC5</accession>
<keyword evidence="8" id="KW-1185">Reference proteome</keyword>
<dbReference type="InterPro" id="IPR014284">
    <property type="entry name" value="RNA_pol_sigma-70_dom"/>
</dbReference>
<dbReference type="Pfam" id="PF04542">
    <property type="entry name" value="Sigma70_r2"/>
    <property type="match status" value="1"/>
</dbReference>
<dbReference type="GO" id="GO:0016987">
    <property type="term" value="F:sigma factor activity"/>
    <property type="evidence" value="ECO:0007669"/>
    <property type="project" value="UniProtKB-KW"/>
</dbReference>
<evidence type="ECO:0000313" key="7">
    <source>
        <dbReference type="EMBL" id="TWU22715.1"/>
    </source>
</evidence>
<dbReference type="Gene3D" id="1.10.10.10">
    <property type="entry name" value="Winged helix-like DNA-binding domain superfamily/Winged helix DNA-binding domain"/>
    <property type="match status" value="1"/>
</dbReference>
<protein>
    <submittedName>
        <fullName evidence="7">ECF RNA polymerase sigma factor SigR</fullName>
    </submittedName>
</protein>
<evidence type="ECO:0000259" key="6">
    <source>
        <dbReference type="Pfam" id="PF08281"/>
    </source>
</evidence>
<dbReference type="InterPro" id="IPR007627">
    <property type="entry name" value="RNA_pol_sigma70_r2"/>
</dbReference>
<dbReference type="SUPFAM" id="SSF88659">
    <property type="entry name" value="Sigma3 and sigma4 domains of RNA polymerase sigma factors"/>
    <property type="match status" value="1"/>
</dbReference>
<dbReference type="Pfam" id="PF08281">
    <property type="entry name" value="Sigma70_r4_2"/>
    <property type="match status" value="1"/>
</dbReference>
<evidence type="ECO:0000259" key="5">
    <source>
        <dbReference type="Pfam" id="PF04542"/>
    </source>
</evidence>
<evidence type="ECO:0000256" key="3">
    <source>
        <dbReference type="ARBA" id="ARBA00023082"/>
    </source>
</evidence>
<dbReference type="SUPFAM" id="SSF88946">
    <property type="entry name" value="Sigma2 domain of RNA polymerase sigma factors"/>
    <property type="match status" value="1"/>
</dbReference>
<dbReference type="NCBIfam" id="TIGR02937">
    <property type="entry name" value="sigma70-ECF"/>
    <property type="match status" value="1"/>
</dbReference>
<proteinExistence type="inferred from homology"/>
<feature type="domain" description="RNA polymerase sigma factor 70 region 4 type 2" evidence="6">
    <location>
        <begin position="108"/>
        <end position="161"/>
    </location>
</feature>